<organism evidence="11 12">
    <name type="scientific">Sporomusa acidovorans (strain ATCC 49682 / DSM 3132 / Mol)</name>
    <dbReference type="NCBI Taxonomy" id="1123286"/>
    <lineage>
        <taxon>Bacteria</taxon>
        <taxon>Bacillati</taxon>
        <taxon>Bacillota</taxon>
        <taxon>Negativicutes</taxon>
        <taxon>Selenomonadales</taxon>
        <taxon>Sporomusaceae</taxon>
        <taxon>Sporomusa</taxon>
    </lineage>
</organism>
<gene>
    <name evidence="11" type="primary">shlB_2</name>
    <name evidence="11" type="ORF">SPACI_044700</name>
</gene>
<evidence type="ECO:0000259" key="10">
    <source>
        <dbReference type="PROSITE" id="PS51779"/>
    </source>
</evidence>
<evidence type="ECO:0000256" key="3">
    <source>
        <dbReference type="ARBA" id="ARBA00022448"/>
    </source>
</evidence>
<dbReference type="PANTHER" id="PTHR34597:SF3">
    <property type="entry name" value="OUTER MEMBRANE TRANSPORTER CDIB"/>
    <property type="match status" value="1"/>
</dbReference>
<accession>A0ABZ3J7V1</accession>
<evidence type="ECO:0000313" key="12">
    <source>
        <dbReference type="Proteomes" id="UP000216052"/>
    </source>
</evidence>
<evidence type="ECO:0000313" key="11">
    <source>
        <dbReference type="EMBL" id="XFO74360.1"/>
    </source>
</evidence>
<evidence type="ECO:0000256" key="8">
    <source>
        <dbReference type="ARBA" id="ARBA00023237"/>
    </source>
</evidence>
<name>A0ABZ3J7V1_SPOA4</name>
<feature type="chain" id="PRO_5046174737" evidence="9">
    <location>
        <begin position="33"/>
        <end position="569"/>
    </location>
</feature>
<dbReference type="Pfam" id="PF03865">
    <property type="entry name" value="ShlB"/>
    <property type="match status" value="1"/>
</dbReference>
<evidence type="ECO:0000256" key="9">
    <source>
        <dbReference type="SAM" id="SignalP"/>
    </source>
</evidence>
<dbReference type="InterPro" id="IPR005565">
    <property type="entry name" value="Hemolysn_activator_HlyB_C"/>
</dbReference>
<dbReference type="PANTHER" id="PTHR34597">
    <property type="entry name" value="SLR1661 PROTEIN"/>
    <property type="match status" value="1"/>
</dbReference>
<protein>
    <submittedName>
        <fullName evidence="11">Hemolysin transporter protein ShlB</fullName>
    </submittedName>
</protein>
<evidence type="ECO:0000256" key="2">
    <source>
        <dbReference type="ARBA" id="ARBA00009055"/>
    </source>
</evidence>
<keyword evidence="6" id="KW-0653">Protein transport</keyword>
<evidence type="ECO:0000256" key="4">
    <source>
        <dbReference type="ARBA" id="ARBA00022452"/>
    </source>
</evidence>
<proteinExistence type="inferred from homology"/>
<keyword evidence="4" id="KW-1134">Transmembrane beta strand</keyword>
<dbReference type="PIRSF" id="PIRSF029745">
    <property type="entry name" value="FhaC"/>
    <property type="match status" value="1"/>
</dbReference>
<evidence type="ECO:0000256" key="5">
    <source>
        <dbReference type="ARBA" id="ARBA00022692"/>
    </source>
</evidence>
<dbReference type="Pfam" id="PF08479">
    <property type="entry name" value="POTRA_2"/>
    <property type="match status" value="1"/>
</dbReference>
<dbReference type="Pfam" id="PF17287">
    <property type="entry name" value="POTRA_3"/>
    <property type="match status" value="1"/>
</dbReference>
<sequence>MCQMNDSRYKQCIKLGLGILLILITATNLTWAAPPTRTDIEDQNRKARQADQERSLRQQKKDVFLQKEKTGPAAVVLPVETPSFLIHTINIAGDETGKFPWIKELTGKYQGQKIGWQGINIIVKNLTNAFIDRGYVTTRVLIPQQDISSGVLTLQVVPGTIKDFKLADPTIRVDWKSAFPARPGDILNLRDLEQGLEQLKRLPSQDAEMQLLPGDKPGESIVQITVKRKKPWKIALSLDDSGSKATGKLQAAATFSLDNLLGSNDLFNISLNHDAENKGDRYGTRGDSFSYSFPQGYWTYSVTGYAYKYHQTIESQGTTFVSSGRSRNLEIKAEKLIYRDQTQKNTLAVSLIKSISNSFIDDTEIEIQRRRTTAAQFAFNHKQYNGQAVLDYTVAYKRGVPWLGAQDDPYASDPGEPTTRYNIWTLDASLTTPVTLGQTQASYTASLHGQYTKDRLYAAEFLSIGNRYTVRGFNGEQTLAAENGWYLRNELSVPVKQTGQEVYLALDIGQISGTSAGQAPGKSLIGSSLGLRGQLGGAQYDVFLGVPLKRPSGLDVPHHVCGFQFIYQL</sequence>
<evidence type="ECO:0000256" key="7">
    <source>
        <dbReference type="ARBA" id="ARBA00023136"/>
    </source>
</evidence>
<keyword evidence="8" id="KW-0998">Cell outer membrane</keyword>
<dbReference type="InterPro" id="IPR034746">
    <property type="entry name" value="POTRA"/>
</dbReference>
<feature type="domain" description="POTRA" evidence="10">
    <location>
        <begin position="84"/>
        <end position="159"/>
    </location>
</feature>
<keyword evidence="5" id="KW-0812">Transmembrane</keyword>
<keyword evidence="12" id="KW-1185">Reference proteome</keyword>
<dbReference type="InterPro" id="IPR027282">
    <property type="entry name" value="TPS"/>
</dbReference>
<dbReference type="Gene3D" id="3.10.20.310">
    <property type="entry name" value="membrane protein fhac"/>
    <property type="match status" value="1"/>
</dbReference>
<dbReference type="Gene3D" id="2.40.160.50">
    <property type="entry name" value="membrane protein fhac: a member of the omp85/tpsb transporter family"/>
    <property type="match status" value="1"/>
</dbReference>
<evidence type="ECO:0000256" key="1">
    <source>
        <dbReference type="ARBA" id="ARBA00004442"/>
    </source>
</evidence>
<dbReference type="EMBL" id="CP155571">
    <property type="protein sequence ID" value="XFO74360.1"/>
    <property type="molecule type" value="Genomic_DNA"/>
</dbReference>
<comment type="similarity">
    <text evidence="2">Belongs to the TPS (TC 1.B.20) family.</text>
</comment>
<dbReference type="Proteomes" id="UP000216052">
    <property type="component" value="Chromosome"/>
</dbReference>
<dbReference type="InterPro" id="IPR013686">
    <property type="entry name" value="Polypept-transport_assoc_ShlB"/>
</dbReference>
<evidence type="ECO:0000256" key="6">
    <source>
        <dbReference type="ARBA" id="ARBA00022927"/>
    </source>
</evidence>
<comment type="subcellular location">
    <subcellularLocation>
        <location evidence="1">Cell outer membrane</location>
    </subcellularLocation>
</comment>
<reference evidence="11" key="1">
    <citation type="submission" date="2024-05" db="EMBL/GenBank/DDBJ databases">
        <title>Isolation and characterization of Sporomusa carbonis sp. nov., a carboxydotrophic hydrogenogen in the genus of Sporomusa isolated from a charcoal burning pile.</title>
        <authorList>
            <person name="Boeer T."/>
            <person name="Rosenbaum F."/>
            <person name="Eysell L."/>
            <person name="Mueller V."/>
            <person name="Daniel R."/>
            <person name="Poehlein A."/>
        </authorList>
    </citation>
    <scope>NUCLEOTIDE SEQUENCE [LARGE SCALE GENOMIC DNA]</scope>
    <source>
        <strain evidence="11">DSM 3132</strain>
    </source>
</reference>
<dbReference type="InterPro" id="IPR035251">
    <property type="entry name" value="ShlB_POTRA"/>
</dbReference>
<keyword evidence="7" id="KW-0472">Membrane</keyword>
<dbReference type="InterPro" id="IPR051544">
    <property type="entry name" value="TPS_OM_transporter"/>
</dbReference>
<keyword evidence="3" id="KW-0813">Transport</keyword>
<dbReference type="PROSITE" id="PS51779">
    <property type="entry name" value="POTRA"/>
    <property type="match status" value="1"/>
</dbReference>
<feature type="signal peptide" evidence="9">
    <location>
        <begin position="1"/>
        <end position="32"/>
    </location>
</feature>
<keyword evidence="9" id="KW-0732">Signal</keyword>